<organism evidence="3 4">
    <name type="scientific">Cadophora malorum</name>
    <dbReference type="NCBI Taxonomy" id="108018"/>
    <lineage>
        <taxon>Eukaryota</taxon>
        <taxon>Fungi</taxon>
        <taxon>Dikarya</taxon>
        <taxon>Ascomycota</taxon>
        <taxon>Pezizomycotina</taxon>
        <taxon>Leotiomycetes</taxon>
        <taxon>Helotiales</taxon>
        <taxon>Ploettnerulaceae</taxon>
        <taxon>Cadophora</taxon>
    </lineage>
</organism>
<protein>
    <recommendedName>
        <fullName evidence="2">Peptidase C14 caspase domain-containing protein</fullName>
    </recommendedName>
</protein>
<feature type="domain" description="Peptidase C14 caspase" evidence="2">
    <location>
        <begin position="10"/>
        <end position="281"/>
    </location>
</feature>
<reference evidence="3" key="1">
    <citation type="submission" date="2021-02" db="EMBL/GenBank/DDBJ databases">
        <title>Genome sequence Cadophora malorum strain M34.</title>
        <authorList>
            <person name="Stefanovic E."/>
            <person name="Vu D."/>
            <person name="Scully C."/>
            <person name="Dijksterhuis J."/>
            <person name="Roader J."/>
            <person name="Houbraken J."/>
        </authorList>
    </citation>
    <scope>NUCLEOTIDE SEQUENCE</scope>
    <source>
        <strain evidence="3">M34</strain>
    </source>
</reference>
<dbReference type="PANTHER" id="PTHR48104:SF30">
    <property type="entry name" value="METACASPASE-1"/>
    <property type="match status" value="1"/>
</dbReference>
<name>A0A8H8BWW5_9HELO</name>
<dbReference type="GO" id="GO:0005737">
    <property type="term" value="C:cytoplasm"/>
    <property type="evidence" value="ECO:0007669"/>
    <property type="project" value="TreeGrafter"/>
</dbReference>
<proteinExistence type="inferred from homology"/>
<dbReference type="InterPro" id="IPR011600">
    <property type="entry name" value="Pept_C14_caspase"/>
</dbReference>
<dbReference type="Proteomes" id="UP000664132">
    <property type="component" value="Unassembled WGS sequence"/>
</dbReference>
<sequence length="641" mass="72106">MDGPNTIVTHRAILIGIDGYPDKPLKSCVNDVQDTRIFLEGTLKDFVQIQAFTASQTSHKSSDPVQDPMLWPSRENIILAFQTATTLSKPGDYVYIHYSGHGTQKPPSGKFSNKSTGDLALVLLSGGKENRKQYLWGFELASLLKKMADKDLVITLVLDCCFSGSVYRHDDTSVRFLPYDPEFETDYLLDPEKNVEDGMYRDVSMQPNWLLNPDRYAILTACGPHHVANEPRFDGQHHGALYYFLLDFVKDFGLTKRHRDMHNYLCAKFRDSILPQNPLLYGNGNQGFFGQVNSDITEADIPIIVRKDGTLELLAGYAHGVRIDDLLILHPVGHAEGDLRSQGHSMAAKITDTRALTSDLKLSDTLSTPQTGWTAKALTRSALQKYPIRLASELPYRHEWLQALKDRSLGIDSENHPFAIKVMLNGGKLELPNEEGYESIDLTSIPQNQIGIGQIGKLLEHLARFRLVRDLANETFADPFQESFKVQIVSNKKPFGPGCLIEMEHDAAAELIVENNGAEDLYISVYNLGPCWQVENAYRGTNIVVRRQSIGQQNTPTRKKFHMMIPERMRAKGYHSCRDIIKVFATSQPTSFDLLELPRLGEPAKTPAASRTGREERNGLENWAAVNFHIYTCLQRTTSMH</sequence>
<dbReference type="Gene3D" id="3.40.50.1460">
    <property type="match status" value="1"/>
</dbReference>
<accession>A0A8H8BWW5</accession>
<evidence type="ECO:0000313" key="4">
    <source>
        <dbReference type="Proteomes" id="UP000664132"/>
    </source>
</evidence>
<evidence type="ECO:0000313" key="3">
    <source>
        <dbReference type="EMBL" id="KAG4426847.1"/>
    </source>
</evidence>
<dbReference type="GO" id="GO:0004197">
    <property type="term" value="F:cysteine-type endopeptidase activity"/>
    <property type="evidence" value="ECO:0007669"/>
    <property type="project" value="InterPro"/>
</dbReference>
<gene>
    <name evidence="3" type="ORF">IFR04_000278</name>
</gene>
<dbReference type="GO" id="GO:0006508">
    <property type="term" value="P:proteolysis"/>
    <property type="evidence" value="ECO:0007669"/>
    <property type="project" value="InterPro"/>
</dbReference>
<dbReference type="AlphaFoldDB" id="A0A8H8BWW5"/>
<comment type="caution">
    <text evidence="3">The sequence shown here is derived from an EMBL/GenBank/DDBJ whole genome shotgun (WGS) entry which is preliminary data.</text>
</comment>
<dbReference type="OrthoDB" id="3223806at2759"/>
<dbReference type="PANTHER" id="PTHR48104">
    <property type="entry name" value="METACASPASE-4"/>
    <property type="match status" value="1"/>
</dbReference>
<dbReference type="EMBL" id="JAFJYH010000001">
    <property type="protein sequence ID" value="KAG4426847.1"/>
    <property type="molecule type" value="Genomic_DNA"/>
</dbReference>
<evidence type="ECO:0000256" key="1">
    <source>
        <dbReference type="ARBA" id="ARBA00009005"/>
    </source>
</evidence>
<comment type="similarity">
    <text evidence="1">Belongs to the peptidase C14B family.</text>
</comment>
<keyword evidence="4" id="KW-1185">Reference proteome</keyword>
<dbReference type="InterPro" id="IPR050452">
    <property type="entry name" value="Metacaspase"/>
</dbReference>
<evidence type="ECO:0000259" key="2">
    <source>
        <dbReference type="Pfam" id="PF00656"/>
    </source>
</evidence>
<dbReference type="Pfam" id="PF00656">
    <property type="entry name" value="Peptidase_C14"/>
    <property type="match status" value="1"/>
</dbReference>